<evidence type="ECO:0000256" key="1">
    <source>
        <dbReference type="SAM" id="SignalP"/>
    </source>
</evidence>
<name>A0ABR6M9R5_MICEC</name>
<dbReference type="EMBL" id="JACHJC010000001">
    <property type="protein sequence ID" value="MBB5111381.1"/>
    <property type="molecule type" value="Genomic_DNA"/>
</dbReference>
<dbReference type="Proteomes" id="UP000618986">
    <property type="component" value="Unassembled WGS sequence"/>
</dbReference>
<gene>
    <name evidence="2" type="ORF">FHU28_001220</name>
</gene>
<feature type="chain" id="PRO_5047326747" description="Secreted protein" evidence="1">
    <location>
        <begin position="22"/>
        <end position="151"/>
    </location>
</feature>
<feature type="signal peptide" evidence="1">
    <location>
        <begin position="1"/>
        <end position="21"/>
    </location>
</feature>
<evidence type="ECO:0008006" key="4">
    <source>
        <dbReference type="Google" id="ProtNLM"/>
    </source>
</evidence>
<sequence length="151" mass="16195">MLFAAAAALLVVVGAANPAAAAGTATVSIGSSAAIGVQTDFENPTWSNHYSNIRVVGNFTNHTATSVKLTSIKVCYSDGQGKRVLISPWITNSRGTFDVDWQAATYLPSQCATYTHARTLSKQPDGEMMRVILRITMENRSTTSTISGFYR</sequence>
<keyword evidence="3" id="KW-1185">Reference proteome</keyword>
<comment type="caution">
    <text evidence="2">The sequence shown here is derived from an EMBL/GenBank/DDBJ whole genome shotgun (WGS) entry which is preliminary data.</text>
</comment>
<dbReference type="RefSeq" id="WP_184681713.1">
    <property type="nucleotide sequence ID" value="NZ_JACHJC010000001.1"/>
</dbReference>
<evidence type="ECO:0000313" key="2">
    <source>
        <dbReference type="EMBL" id="MBB5111381.1"/>
    </source>
</evidence>
<reference evidence="2 3" key="1">
    <citation type="submission" date="2020-08" db="EMBL/GenBank/DDBJ databases">
        <title>Sequencing the genomes of 1000 actinobacteria strains.</title>
        <authorList>
            <person name="Klenk H.-P."/>
        </authorList>
    </citation>
    <scope>NUCLEOTIDE SEQUENCE [LARGE SCALE GENOMIC DNA]</scope>
    <source>
        <strain evidence="2 3">DSM 43036</strain>
    </source>
</reference>
<accession>A0ABR6M9R5</accession>
<proteinExistence type="predicted"/>
<keyword evidence="1" id="KW-0732">Signal</keyword>
<protein>
    <recommendedName>
        <fullName evidence="4">Secreted protein</fullName>
    </recommendedName>
</protein>
<organism evidence="2 3">
    <name type="scientific">Micromonospora echinospora</name>
    <name type="common">Micromonospora purpurea</name>
    <dbReference type="NCBI Taxonomy" id="1877"/>
    <lineage>
        <taxon>Bacteria</taxon>
        <taxon>Bacillati</taxon>
        <taxon>Actinomycetota</taxon>
        <taxon>Actinomycetes</taxon>
        <taxon>Micromonosporales</taxon>
        <taxon>Micromonosporaceae</taxon>
        <taxon>Micromonospora</taxon>
    </lineage>
</organism>
<evidence type="ECO:0000313" key="3">
    <source>
        <dbReference type="Proteomes" id="UP000618986"/>
    </source>
</evidence>
<dbReference type="GeneID" id="300291810"/>